<evidence type="ECO:0000259" key="1">
    <source>
        <dbReference type="PROSITE" id="PS50076"/>
    </source>
</evidence>
<keyword evidence="3" id="KW-1185">Reference proteome</keyword>
<dbReference type="KEGG" id="stq:Spith_0567"/>
<dbReference type="RefSeq" id="WP_014624231.1">
    <property type="nucleotide sequence ID" value="NC_017583.1"/>
</dbReference>
<dbReference type="InterPro" id="IPR050817">
    <property type="entry name" value="DjlA_DnaK_co-chaperone"/>
</dbReference>
<dbReference type="Proteomes" id="UP000007254">
    <property type="component" value="Chromosome"/>
</dbReference>
<gene>
    <name evidence="2" type="ordered locus">Spith_0567</name>
</gene>
<dbReference type="STRING" id="869211.Spith_0567"/>
<dbReference type="CDD" id="cd06257">
    <property type="entry name" value="DnaJ"/>
    <property type="match status" value="1"/>
</dbReference>
<dbReference type="Pfam" id="PF00226">
    <property type="entry name" value="DnaJ"/>
    <property type="match status" value="1"/>
</dbReference>
<keyword evidence="2" id="KW-0346">Stress response</keyword>
<name>G0G9U7_WINT7</name>
<dbReference type="Gene3D" id="1.10.287.110">
    <property type="entry name" value="DnaJ domain"/>
    <property type="match status" value="1"/>
</dbReference>
<dbReference type="SMART" id="SM00271">
    <property type="entry name" value="DnaJ"/>
    <property type="match status" value="1"/>
</dbReference>
<dbReference type="InterPro" id="IPR001623">
    <property type="entry name" value="DnaJ_domain"/>
</dbReference>
<dbReference type="HOGENOM" id="CLU_1905450_0_0_12"/>
<dbReference type="PANTHER" id="PTHR24074">
    <property type="entry name" value="CO-CHAPERONE PROTEIN DJLA"/>
    <property type="match status" value="1"/>
</dbReference>
<accession>G0G9U7</accession>
<evidence type="ECO:0000313" key="3">
    <source>
        <dbReference type="Proteomes" id="UP000007254"/>
    </source>
</evidence>
<dbReference type="PROSITE" id="PS50076">
    <property type="entry name" value="DNAJ_2"/>
    <property type="match status" value="1"/>
</dbReference>
<evidence type="ECO:0000313" key="2">
    <source>
        <dbReference type="EMBL" id="AEJ60847.1"/>
    </source>
</evidence>
<dbReference type="OrthoDB" id="9811070at2"/>
<dbReference type="InterPro" id="IPR036869">
    <property type="entry name" value="J_dom_sf"/>
</dbReference>
<reference evidence="2 3" key="1">
    <citation type="submission" date="2011-06" db="EMBL/GenBank/DDBJ databases">
        <title>The complete genome of Spirochaeta thermophila DSM 6578.</title>
        <authorList>
            <consortium name="US DOE Joint Genome Institute (JGI-PGF)"/>
            <person name="Lucas S."/>
            <person name="Lapidus A."/>
            <person name="Bruce D."/>
            <person name="Goodwin L."/>
            <person name="Pitluck S."/>
            <person name="Peters L."/>
            <person name="Kyrpides N."/>
            <person name="Mavromatis K."/>
            <person name="Ivanova N."/>
            <person name="Mikailova N."/>
            <person name="Pagani I."/>
            <person name="Chertkov O."/>
            <person name="Detter J.C."/>
            <person name="Tapia R."/>
            <person name="Han C."/>
            <person name="Land M."/>
            <person name="Hauser L."/>
            <person name="Markowitz V."/>
            <person name="Cheng J.-F."/>
            <person name="Hugenholtz P."/>
            <person name="Woyke T."/>
            <person name="Wu D."/>
            <person name="Spring S."/>
            <person name="Merkhoffer B."/>
            <person name="Schneider S."/>
            <person name="Klenk H.-P."/>
            <person name="Eisen J.A."/>
        </authorList>
    </citation>
    <scope>NUCLEOTIDE SEQUENCE [LARGE SCALE GENOMIC DNA]</scope>
    <source>
        <strain evidence="3">ATCC 700085 / DSM 6578 / Z-1203</strain>
    </source>
</reference>
<dbReference type="AlphaFoldDB" id="G0G9U7"/>
<protein>
    <submittedName>
        <fullName evidence="2">Heat shock protein DnaJ domain protein</fullName>
    </submittedName>
</protein>
<dbReference type="SUPFAM" id="SSF46565">
    <property type="entry name" value="Chaperone J-domain"/>
    <property type="match status" value="1"/>
</dbReference>
<proteinExistence type="predicted"/>
<organism evidence="2 3">
    <name type="scientific">Winmispira thermophila (strain ATCC 700085 / DSM 6578 / Z-1203)</name>
    <name type="common">Spirochaeta thermophila</name>
    <dbReference type="NCBI Taxonomy" id="869211"/>
    <lineage>
        <taxon>Bacteria</taxon>
        <taxon>Pseudomonadati</taxon>
        <taxon>Spirochaetota</taxon>
        <taxon>Spirochaetia</taxon>
        <taxon>Winmispirales</taxon>
        <taxon>Winmispiraceae</taxon>
        <taxon>Winmispira</taxon>
    </lineage>
</organism>
<dbReference type="EMBL" id="CP002903">
    <property type="protein sequence ID" value="AEJ60847.1"/>
    <property type="molecule type" value="Genomic_DNA"/>
</dbReference>
<dbReference type="PRINTS" id="PR00625">
    <property type="entry name" value="JDOMAIN"/>
</dbReference>
<sequence length="133" mass="15450">MDPLIERMFRIIRAELASFRRSLGFLTDEEADPYYREAWEELEASLDGDTGSFHTRDRVRPSLPAEILAAFRVLGVEPGSPYDTVKQAYREKLKKVHPDRAGKEQEEAATRETQRLNEAFETLSAWYREGRSR</sequence>
<feature type="domain" description="J" evidence="1">
    <location>
        <begin position="69"/>
        <end position="133"/>
    </location>
</feature>